<dbReference type="Gene3D" id="3.30.1360.120">
    <property type="entry name" value="Probable tRNA modification gtpase trme, domain 1"/>
    <property type="match status" value="1"/>
</dbReference>
<keyword evidence="3" id="KW-0496">Mitochondrion</keyword>
<dbReference type="Gene3D" id="2.40.30.160">
    <property type="match status" value="1"/>
</dbReference>
<dbReference type="GO" id="GO:0016226">
    <property type="term" value="P:iron-sulfur cluster assembly"/>
    <property type="evidence" value="ECO:0007669"/>
    <property type="project" value="TreeGrafter"/>
</dbReference>
<keyword evidence="2" id="KW-0809">Transit peptide</keyword>
<comment type="caution">
    <text evidence="7">The sequence shown here is derived from an EMBL/GenBank/DDBJ whole genome shotgun (WGS) entry which is preliminary data.</text>
</comment>
<evidence type="ECO:0000256" key="2">
    <source>
        <dbReference type="ARBA" id="ARBA00022946"/>
    </source>
</evidence>
<dbReference type="InterPro" id="IPR017703">
    <property type="entry name" value="YgfZ/GCV_T_CS"/>
</dbReference>
<evidence type="ECO:0000313" key="8">
    <source>
        <dbReference type="Proteomes" id="UP000053831"/>
    </source>
</evidence>
<dbReference type="Proteomes" id="UP000053831">
    <property type="component" value="Unassembled WGS sequence"/>
</dbReference>
<dbReference type="InterPro" id="IPR027266">
    <property type="entry name" value="TrmE/GcvT-like"/>
</dbReference>
<dbReference type="GO" id="GO:0016740">
    <property type="term" value="F:transferase activity"/>
    <property type="evidence" value="ECO:0007669"/>
    <property type="project" value="UniProtKB-KW"/>
</dbReference>
<comment type="subcellular location">
    <subcellularLocation>
        <location evidence="1">Mitochondrion matrix</location>
    </subcellularLocation>
</comment>
<dbReference type="EMBL" id="LGSR01000006">
    <property type="protein sequence ID" value="KOS22451.1"/>
    <property type="molecule type" value="Genomic_DNA"/>
</dbReference>
<dbReference type="OrthoDB" id="191995at2759"/>
<evidence type="ECO:0000256" key="3">
    <source>
        <dbReference type="ARBA" id="ARBA00023128"/>
    </source>
</evidence>
<accession>A0A0M8N8Y3</accession>
<dbReference type="Pfam" id="PF25455">
    <property type="entry name" value="Beta-barrel_CAF17_C"/>
    <property type="match status" value="1"/>
</dbReference>
<evidence type="ECO:0000313" key="7">
    <source>
        <dbReference type="EMBL" id="KOS22451.1"/>
    </source>
</evidence>
<evidence type="ECO:0000259" key="6">
    <source>
        <dbReference type="Pfam" id="PF25455"/>
    </source>
</evidence>
<evidence type="ECO:0000256" key="5">
    <source>
        <dbReference type="ARBA" id="ARBA00093637"/>
    </source>
</evidence>
<feature type="domain" description="CAF17 C-terminal" evidence="6">
    <location>
        <begin position="269"/>
        <end position="385"/>
    </location>
</feature>
<dbReference type="InterPro" id="IPR045179">
    <property type="entry name" value="YgfZ/GcvT"/>
</dbReference>
<dbReference type="InterPro" id="IPR057460">
    <property type="entry name" value="CAF17_C"/>
</dbReference>
<organism evidence="7 8">
    <name type="scientific">Escovopsis weberi</name>
    <dbReference type="NCBI Taxonomy" id="150374"/>
    <lineage>
        <taxon>Eukaryota</taxon>
        <taxon>Fungi</taxon>
        <taxon>Dikarya</taxon>
        <taxon>Ascomycota</taxon>
        <taxon>Pezizomycotina</taxon>
        <taxon>Sordariomycetes</taxon>
        <taxon>Hypocreomycetidae</taxon>
        <taxon>Hypocreales</taxon>
        <taxon>Hypocreaceae</taxon>
        <taxon>Escovopsis</taxon>
    </lineage>
</organism>
<keyword evidence="7" id="KW-0808">Transferase</keyword>
<dbReference type="STRING" id="150374.A0A0M8N8Y3"/>
<dbReference type="NCBIfam" id="TIGR03317">
    <property type="entry name" value="ygfZ_signature"/>
    <property type="match status" value="1"/>
</dbReference>
<protein>
    <recommendedName>
        <fullName evidence="5">Iron-sulfur cluster assembly factor IBA57 homolog, mitochondrial</fullName>
    </recommendedName>
</protein>
<dbReference type="GO" id="GO:0005759">
    <property type="term" value="C:mitochondrial matrix"/>
    <property type="evidence" value="ECO:0007669"/>
    <property type="project" value="UniProtKB-SubCell"/>
</dbReference>
<reference evidence="7 8" key="1">
    <citation type="submission" date="2015-07" db="EMBL/GenBank/DDBJ databases">
        <title>The genome of the fungus Escovopsis weberi, a specialized disease agent of ant agriculture.</title>
        <authorList>
            <person name="de Man T.J."/>
            <person name="Stajich J.E."/>
            <person name="Kubicek C.P."/>
            <person name="Chenthamara K."/>
            <person name="Atanasova L."/>
            <person name="Druzhinina I.S."/>
            <person name="Birnbaum S."/>
            <person name="Barribeau S.M."/>
            <person name="Teiling C."/>
            <person name="Suen G."/>
            <person name="Currie C."/>
            <person name="Gerardo N.M."/>
        </authorList>
    </citation>
    <scope>NUCLEOTIDE SEQUENCE [LARGE SCALE GENOMIC DNA]</scope>
</reference>
<keyword evidence="8" id="KW-1185">Reference proteome</keyword>
<dbReference type="PANTHER" id="PTHR22602">
    <property type="entry name" value="TRANSFERASE CAF17, MITOCHONDRIAL-RELATED"/>
    <property type="match status" value="1"/>
</dbReference>
<evidence type="ECO:0000256" key="4">
    <source>
        <dbReference type="ARBA" id="ARBA00093447"/>
    </source>
</evidence>
<dbReference type="AlphaFoldDB" id="A0A0M8N8Y3"/>
<proteinExistence type="inferred from homology"/>
<sequence length="391" mass="43070">MRSLSRRALAHDFSPHRVCRSCLLQSRRSISVSLTATPPPRPPSAGLAALPSRQLISVAGTDAAKFLQGIVTANVLSKQGLPRTDGFYTGFLNATGRVLHDVFVYPFQKDGFGVLGGEDGFLIEIDAAQMNALARFIKRYKLRAKVNVRALTADEANVWQAWDDAAPLEIGGTDSRIVLRDPRAPGLGFRILQYGSSKTPELDLDRSTEDAYTIRRYLHGVAEGQDEVLKEQALPLECNMEYMNGIDFHKGCYVGQELTIRTKHRGVVRKRILPCVIYEEDKGVPQALIYEPEVASPESLTADMIPAETSIGRSGKRGRSAGKWLKGVGNIGLGLCRLEIMTDVVLPGEQAAATFTPDNEFSLEWGEVDSRKNVKVKAFVPDWLRRGMDGQ</sequence>
<name>A0A0M8N8Y3_ESCWE</name>
<comment type="similarity">
    <text evidence="4">Belongs to the GcvT family. CAF17/IBA57 subfamily.</text>
</comment>
<gene>
    <name evidence="7" type="ORF">ESCO_001665</name>
</gene>
<dbReference type="PANTHER" id="PTHR22602:SF0">
    <property type="entry name" value="TRANSFERASE CAF17, MITOCHONDRIAL-RELATED"/>
    <property type="match status" value="1"/>
</dbReference>
<evidence type="ECO:0000256" key="1">
    <source>
        <dbReference type="ARBA" id="ARBA00004305"/>
    </source>
</evidence>
<dbReference type="SUPFAM" id="SSF103025">
    <property type="entry name" value="Folate-binding domain"/>
    <property type="match status" value="1"/>
</dbReference>